<evidence type="ECO:0000313" key="4">
    <source>
        <dbReference type="EMBL" id="QDT30972.1"/>
    </source>
</evidence>
<reference evidence="4 5" key="1">
    <citation type="submission" date="2019-02" db="EMBL/GenBank/DDBJ databases">
        <title>Deep-cultivation of Planctomycetes and their phenomic and genomic characterization uncovers novel biology.</title>
        <authorList>
            <person name="Wiegand S."/>
            <person name="Jogler M."/>
            <person name="Boedeker C."/>
            <person name="Pinto D."/>
            <person name="Vollmers J."/>
            <person name="Rivas-Marin E."/>
            <person name="Kohn T."/>
            <person name="Peeters S.H."/>
            <person name="Heuer A."/>
            <person name="Rast P."/>
            <person name="Oberbeckmann S."/>
            <person name="Bunk B."/>
            <person name="Jeske O."/>
            <person name="Meyerdierks A."/>
            <person name="Storesund J.E."/>
            <person name="Kallscheuer N."/>
            <person name="Luecker S."/>
            <person name="Lage O.M."/>
            <person name="Pohl T."/>
            <person name="Merkel B.J."/>
            <person name="Hornburger P."/>
            <person name="Mueller R.-W."/>
            <person name="Bruemmer F."/>
            <person name="Labrenz M."/>
            <person name="Spormann A.M."/>
            <person name="Op den Camp H."/>
            <person name="Overmann J."/>
            <person name="Amann R."/>
            <person name="Jetten M.S.M."/>
            <person name="Mascher T."/>
            <person name="Medema M.H."/>
            <person name="Devos D.P."/>
            <person name="Kaster A.-K."/>
            <person name="Ovreas L."/>
            <person name="Rohde M."/>
            <person name="Galperin M.Y."/>
            <person name="Jogler C."/>
        </authorList>
    </citation>
    <scope>NUCLEOTIDE SEQUENCE [LARGE SCALE GENOMIC DNA]</scope>
    <source>
        <strain evidence="4 5">Mal48</strain>
    </source>
</reference>
<feature type="region of interest" description="Disordered" evidence="1">
    <location>
        <begin position="570"/>
        <end position="591"/>
    </location>
</feature>
<accession>A0A517QH59</accession>
<evidence type="ECO:0000256" key="1">
    <source>
        <dbReference type="SAM" id="MobiDB-lite"/>
    </source>
</evidence>
<feature type="compositionally biased region" description="Basic residues" evidence="1">
    <location>
        <begin position="704"/>
        <end position="719"/>
    </location>
</feature>
<dbReference type="EMBL" id="CP036267">
    <property type="protein sequence ID" value="QDT30972.1"/>
    <property type="molecule type" value="Genomic_DNA"/>
</dbReference>
<dbReference type="Pfam" id="PF20454">
    <property type="entry name" value="GpA_nuclease"/>
    <property type="match status" value="1"/>
</dbReference>
<dbReference type="RefSeq" id="WP_145195205.1">
    <property type="nucleotide sequence ID" value="NZ_CP036267.1"/>
</dbReference>
<keyword evidence="5" id="KW-1185">Reference proteome</keyword>
<dbReference type="Proteomes" id="UP000315724">
    <property type="component" value="Chromosome"/>
</dbReference>
<gene>
    <name evidence="3" type="ORF">Mal48_01560</name>
    <name evidence="4" type="ORF">Mal48_02010</name>
</gene>
<feature type="region of interest" description="Disordered" evidence="1">
    <location>
        <begin position="700"/>
        <end position="719"/>
    </location>
</feature>
<dbReference type="EMBL" id="CP036267">
    <property type="protein sequence ID" value="QDT30927.1"/>
    <property type="molecule type" value="Genomic_DNA"/>
</dbReference>
<feature type="domain" description="Terminase large subunit GpA endonuclease" evidence="2">
    <location>
        <begin position="416"/>
        <end position="693"/>
    </location>
</feature>
<evidence type="ECO:0000259" key="2">
    <source>
        <dbReference type="Pfam" id="PF20454"/>
    </source>
</evidence>
<dbReference type="KEGG" id="tpol:Mal48_01560"/>
<name>A0A517QH59_9PLAN</name>
<evidence type="ECO:0000313" key="3">
    <source>
        <dbReference type="EMBL" id="QDT30927.1"/>
    </source>
</evidence>
<organism evidence="4 5">
    <name type="scientific">Thalassoglobus polymorphus</name>
    <dbReference type="NCBI Taxonomy" id="2527994"/>
    <lineage>
        <taxon>Bacteria</taxon>
        <taxon>Pseudomonadati</taxon>
        <taxon>Planctomycetota</taxon>
        <taxon>Planctomycetia</taxon>
        <taxon>Planctomycetales</taxon>
        <taxon>Planctomycetaceae</taxon>
        <taxon>Thalassoglobus</taxon>
    </lineage>
</organism>
<protein>
    <submittedName>
        <fullName evidence="4">Phage terminase large subunit (GpA)</fullName>
    </submittedName>
</protein>
<dbReference type="KEGG" id="tpol:Mal48_02010"/>
<dbReference type="AlphaFoldDB" id="A0A517QH59"/>
<evidence type="ECO:0000313" key="5">
    <source>
        <dbReference type="Proteomes" id="UP000315724"/>
    </source>
</evidence>
<dbReference type="OrthoDB" id="234808at2"/>
<dbReference type="InterPro" id="IPR046454">
    <property type="entry name" value="GpA_endonuclease"/>
</dbReference>
<sequence>MSSCSKDEASNNWHAENRAASQDVFLNFKAALTRGPVEPQRRADCKFDFLSFCDHYGGEAFSLPWSNAHRRAAELIQSAAINGDQFAFAMPRGSGKTTVSRWAVVWSVLYGHSPYSVLIGKTQNSAQKLLKSLKSSFRFSEPLFADFPEIIAPLRHLKGETRKAQGQKFQGEPTMIEWAQNQVVFAYLPESYIKEARLKFGDDYGAGCGSIIDVCGIEGEIRGRQYERPSGAIVRPTLAVVDDPQDRESAKSTGQCDEREQVIKADVRYLAGPDRATGIVIPCTVIYENDVADRLLNRKENPEFQGEKSQLVEAFPGTGLSEPEQRATDALWQEYRRIRNESFENGNKGVESSEFYLENRPAMDAGSKMSWPERYFAAKGEISAVQHAMNLFFSDEMAFMAEYQNKPLRTTEDETAALIPQEVARRLSGVSRNRIPDSLNRLTAFIDVSKDVLWYTVTAWGPGFTGSIVSYGAFPDQPANHFTLSTIKNTLAEGSAAAGEGAGLESSIAWGLRELTSDILGREYLTESGDPLQVELCLIDTNWNQSTEVVNAFCRRSRFKGILYPSRGRGVTSPDDALVSPKTKPKPGERRGQWWKLLPSRNNGGRYVLFSSNHWKTFIYNRLSVPVGEPGALSLYQANASAHKMLAEQLTAERCTRVTIKGETLDKWNEIPGRDNHLWDCVAGCAVGASMLGEKLTATAPPKKAVKRRKRRRVSNLLS</sequence>
<proteinExistence type="predicted"/>
<dbReference type="GO" id="GO:0004519">
    <property type="term" value="F:endonuclease activity"/>
    <property type="evidence" value="ECO:0007669"/>
    <property type="project" value="InterPro"/>
</dbReference>